<dbReference type="PANTHER" id="PTHR34703:SF1">
    <property type="entry name" value="ANTIPORTER SUBUNIT MNHG2-RELATED"/>
    <property type="match status" value="1"/>
</dbReference>
<organism evidence="2 3">
    <name type="scientific">Minwuia thermotolerans</name>
    <dbReference type="NCBI Taxonomy" id="2056226"/>
    <lineage>
        <taxon>Bacteria</taxon>
        <taxon>Pseudomonadati</taxon>
        <taxon>Pseudomonadota</taxon>
        <taxon>Alphaproteobacteria</taxon>
        <taxon>Minwuiales</taxon>
        <taxon>Minwuiaceae</taxon>
        <taxon>Minwuia</taxon>
    </lineage>
</organism>
<accession>A0A2M9FZ23</accession>
<dbReference type="Pfam" id="PF03334">
    <property type="entry name" value="PhaG_MnhG_YufB"/>
    <property type="match status" value="1"/>
</dbReference>
<keyword evidence="1" id="KW-1133">Transmembrane helix</keyword>
<keyword evidence="3" id="KW-1185">Reference proteome</keyword>
<keyword evidence="1" id="KW-0472">Membrane</keyword>
<dbReference type="NCBIfam" id="TIGR01300">
    <property type="entry name" value="CPA3_mnhG_phaG"/>
    <property type="match status" value="1"/>
</dbReference>
<dbReference type="AlphaFoldDB" id="A0A2M9FZ23"/>
<feature type="transmembrane region" description="Helical" evidence="1">
    <location>
        <begin position="67"/>
        <end position="90"/>
    </location>
</feature>
<dbReference type="RefSeq" id="WP_109792335.1">
    <property type="nucleotide sequence ID" value="NZ_PHIG01000039.1"/>
</dbReference>
<evidence type="ECO:0000256" key="1">
    <source>
        <dbReference type="SAM" id="Phobius"/>
    </source>
</evidence>
<dbReference type="OrthoDB" id="4427992at2"/>
<feature type="transmembrane region" description="Helical" evidence="1">
    <location>
        <begin position="40"/>
        <end position="61"/>
    </location>
</feature>
<proteinExistence type="predicted"/>
<gene>
    <name evidence="2" type="ORF">CVT23_15310</name>
</gene>
<feature type="transmembrane region" description="Helical" evidence="1">
    <location>
        <begin position="7"/>
        <end position="28"/>
    </location>
</feature>
<dbReference type="PANTHER" id="PTHR34703">
    <property type="entry name" value="ANTIPORTER SUBUNIT MNHG2-RELATED"/>
    <property type="match status" value="1"/>
</dbReference>
<sequence length="114" mass="12461">MSLWAEILVWILVGSGAFFTIVGAWGVVRLPDLYTRMHAASVTDTLATFLILAGCAVPVLLAGDWLIAIKLFFILVFLWFTSPMASYALAHAAFFDGDKPVLDHDLTEDREGSA</sequence>
<dbReference type="Proteomes" id="UP000229498">
    <property type="component" value="Unassembled WGS sequence"/>
</dbReference>
<keyword evidence="1" id="KW-0812">Transmembrane</keyword>
<protein>
    <submittedName>
        <fullName evidence="2">Sodium:proton antiporter</fullName>
    </submittedName>
</protein>
<name>A0A2M9FZ23_9PROT</name>
<evidence type="ECO:0000313" key="3">
    <source>
        <dbReference type="Proteomes" id="UP000229498"/>
    </source>
</evidence>
<comment type="caution">
    <text evidence="2">The sequence shown here is derived from an EMBL/GenBank/DDBJ whole genome shotgun (WGS) entry which is preliminary data.</text>
</comment>
<dbReference type="EMBL" id="PHIG01000039">
    <property type="protein sequence ID" value="PJK28705.1"/>
    <property type="molecule type" value="Genomic_DNA"/>
</dbReference>
<reference evidence="2 3" key="1">
    <citation type="submission" date="2017-11" db="EMBL/GenBank/DDBJ databases">
        <title>Draft genome sequence of Rhizobiales bacterium SY3-13.</title>
        <authorList>
            <person name="Sun C."/>
        </authorList>
    </citation>
    <scope>NUCLEOTIDE SEQUENCE [LARGE SCALE GENOMIC DNA]</scope>
    <source>
        <strain evidence="2 3">SY3-13</strain>
    </source>
</reference>
<evidence type="ECO:0000313" key="2">
    <source>
        <dbReference type="EMBL" id="PJK28705.1"/>
    </source>
</evidence>
<dbReference type="InterPro" id="IPR005133">
    <property type="entry name" value="PhaG_MnhG_YufB"/>
</dbReference>
<dbReference type="GO" id="GO:0015385">
    <property type="term" value="F:sodium:proton antiporter activity"/>
    <property type="evidence" value="ECO:0007669"/>
    <property type="project" value="TreeGrafter"/>
</dbReference>